<keyword evidence="2 10" id="KW-1003">Cell membrane</keyword>
<comment type="subcellular location">
    <subcellularLocation>
        <location evidence="1 10">Cell membrane</location>
        <topology evidence="1 10">Multi-pass membrane protein</topology>
    </subcellularLocation>
</comment>
<sequence length="125" mass="13369">MQRVIYVGIGGCIGAITRYLITKQSANLFNYSIPLGTLIVNVVGGFLIGMINELSMSTDLISPDLKLFLTTGIMGGLTTFSTFSYETISLLSDGRYLAGMSNVLLNVFLSLGGVVLATYLCKVIV</sequence>
<dbReference type="Proteomes" id="UP000191056">
    <property type="component" value="Unassembled WGS sequence"/>
</dbReference>
<feature type="transmembrane region" description="Helical" evidence="10">
    <location>
        <begin position="67"/>
        <end position="85"/>
    </location>
</feature>
<dbReference type="GO" id="GO:0062054">
    <property type="term" value="F:fluoride channel activity"/>
    <property type="evidence" value="ECO:0007669"/>
    <property type="project" value="UniProtKB-UniRule"/>
</dbReference>
<dbReference type="OrthoDB" id="9815830at2"/>
<keyword evidence="10" id="KW-0915">Sodium</keyword>
<reference evidence="11" key="2">
    <citation type="submission" date="2019-12" db="EMBL/GenBank/DDBJ databases">
        <title>Microbes associate with the intestines of laboratory mice.</title>
        <authorList>
            <person name="Navarre W."/>
            <person name="Wong E."/>
        </authorList>
    </citation>
    <scope>NUCLEOTIDE SEQUENCE</scope>
    <source>
        <strain evidence="11">NM79_F5</strain>
    </source>
</reference>
<evidence type="ECO:0000256" key="4">
    <source>
        <dbReference type="ARBA" id="ARBA00022989"/>
    </source>
</evidence>
<feature type="transmembrane region" description="Helical" evidence="10">
    <location>
        <begin position="33"/>
        <end position="55"/>
    </location>
</feature>
<evidence type="ECO:0000256" key="9">
    <source>
        <dbReference type="ARBA" id="ARBA00049940"/>
    </source>
</evidence>
<dbReference type="Proteomes" id="UP000656077">
    <property type="component" value="Unassembled WGS sequence"/>
</dbReference>
<dbReference type="EMBL" id="WSRQ01000032">
    <property type="protein sequence ID" value="MVX65452.1"/>
    <property type="molecule type" value="Genomic_DNA"/>
</dbReference>
<reference evidence="12 13" key="1">
    <citation type="submission" date="2017-03" db="EMBL/GenBank/DDBJ databases">
        <title>Genome sequence of Clostridium chromiireducens DSM 23318.</title>
        <authorList>
            <person name="Poehlein A."/>
            <person name="Daniel R."/>
        </authorList>
    </citation>
    <scope>NUCLEOTIDE SEQUENCE [LARGE SCALE GENOMIC DNA]</scope>
    <source>
        <strain evidence="12 13">DSM 23318</strain>
    </source>
</reference>
<organism evidence="12 13">
    <name type="scientific">Clostridium chromiireducens</name>
    <dbReference type="NCBI Taxonomy" id="225345"/>
    <lineage>
        <taxon>Bacteria</taxon>
        <taxon>Bacillati</taxon>
        <taxon>Bacillota</taxon>
        <taxon>Clostridia</taxon>
        <taxon>Eubacteriales</taxon>
        <taxon>Clostridiaceae</taxon>
        <taxon>Clostridium</taxon>
    </lineage>
</organism>
<evidence type="ECO:0000313" key="12">
    <source>
        <dbReference type="EMBL" id="OPJ62475.1"/>
    </source>
</evidence>
<dbReference type="GO" id="GO:0046872">
    <property type="term" value="F:metal ion binding"/>
    <property type="evidence" value="ECO:0007669"/>
    <property type="project" value="UniProtKB-KW"/>
</dbReference>
<protein>
    <recommendedName>
        <fullName evidence="10">Fluoride-specific ion channel FluC</fullName>
    </recommendedName>
</protein>
<keyword evidence="10" id="KW-0813">Transport</keyword>
<evidence type="ECO:0000256" key="7">
    <source>
        <dbReference type="ARBA" id="ARBA00035120"/>
    </source>
</evidence>
<gene>
    <name evidence="12" type="primary">crcB_2</name>
    <name evidence="10 11" type="synonym">crcB</name>
    <name evidence="10" type="synonym">fluC</name>
    <name evidence="12" type="ORF">CLCHR_19890</name>
    <name evidence="11" type="ORF">GKZ28_17355</name>
</gene>
<evidence type="ECO:0000256" key="5">
    <source>
        <dbReference type="ARBA" id="ARBA00023136"/>
    </source>
</evidence>
<comment type="function">
    <text evidence="9 10">Fluoride-specific ion channel. Important for reducing fluoride concentration in the cell, thus reducing its toxicity.</text>
</comment>
<comment type="activity regulation">
    <text evidence="10">Na(+) is not transported, but it plays an essential structural role and its presence is essential for fluoride channel function.</text>
</comment>
<dbReference type="AlphaFoldDB" id="A0A1V4IRQ2"/>
<accession>A0A1V4IRQ2</accession>
<proteinExistence type="inferred from homology"/>
<evidence type="ECO:0000256" key="1">
    <source>
        <dbReference type="ARBA" id="ARBA00004651"/>
    </source>
</evidence>
<evidence type="ECO:0000313" key="11">
    <source>
        <dbReference type="EMBL" id="MVX65452.1"/>
    </source>
</evidence>
<dbReference type="NCBIfam" id="TIGR00494">
    <property type="entry name" value="crcB"/>
    <property type="match status" value="1"/>
</dbReference>
<dbReference type="PANTHER" id="PTHR28259">
    <property type="entry name" value="FLUORIDE EXPORT PROTEIN 1-RELATED"/>
    <property type="match status" value="1"/>
</dbReference>
<feature type="transmembrane region" description="Helical" evidence="10">
    <location>
        <begin position="97"/>
        <end position="121"/>
    </location>
</feature>
<dbReference type="InterPro" id="IPR003691">
    <property type="entry name" value="FluC"/>
</dbReference>
<keyword evidence="10" id="KW-0406">Ion transport</keyword>
<keyword evidence="6 10" id="KW-0407">Ion channel</keyword>
<feature type="transmembrane region" description="Helical" evidence="10">
    <location>
        <begin position="5"/>
        <end position="21"/>
    </location>
</feature>
<evidence type="ECO:0000313" key="13">
    <source>
        <dbReference type="Proteomes" id="UP000191056"/>
    </source>
</evidence>
<dbReference type="GO" id="GO:0140114">
    <property type="term" value="P:cellular detoxification of fluoride"/>
    <property type="evidence" value="ECO:0007669"/>
    <property type="project" value="UniProtKB-UniRule"/>
</dbReference>
<evidence type="ECO:0000256" key="8">
    <source>
        <dbReference type="ARBA" id="ARBA00035585"/>
    </source>
</evidence>
<dbReference type="STRING" id="225345.CLCHR_19890"/>
<feature type="binding site" evidence="10">
    <location>
        <position position="78"/>
    </location>
    <ligand>
        <name>Na(+)</name>
        <dbReference type="ChEBI" id="CHEBI:29101"/>
        <note>structural</note>
    </ligand>
</feature>
<dbReference type="Pfam" id="PF02537">
    <property type="entry name" value="CRCB"/>
    <property type="match status" value="1"/>
</dbReference>
<keyword evidence="4 10" id="KW-1133">Transmembrane helix</keyword>
<dbReference type="HAMAP" id="MF_00454">
    <property type="entry name" value="FluC"/>
    <property type="match status" value="1"/>
</dbReference>
<evidence type="ECO:0000256" key="10">
    <source>
        <dbReference type="HAMAP-Rule" id="MF_00454"/>
    </source>
</evidence>
<dbReference type="GO" id="GO:0005886">
    <property type="term" value="C:plasma membrane"/>
    <property type="evidence" value="ECO:0007669"/>
    <property type="project" value="UniProtKB-SubCell"/>
</dbReference>
<dbReference type="RefSeq" id="WP_079439547.1">
    <property type="nucleotide sequence ID" value="NZ_JBLZIA010000011.1"/>
</dbReference>
<feature type="binding site" evidence="10">
    <location>
        <position position="75"/>
    </location>
    <ligand>
        <name>Na(+)</name>
        <dbReference type="ChEBI" id="CHEBI:29101"/>
        <note>structural</note>
    </ligand>
</feature>
<evidence type="ECO:0000256" key="6">
    <source>
        <dbReference type="ARBA" id="ARBA00023303"/>
    </source>
</evidence>
<keyword evidence="5 10" id="KW-0472">Membrane</keyword>
<comment type="catalytic activity">
    <reaction evidence="8">
        <text>fluoride(in) = fluoride(out)</text>
        <dbReference type="Rhea" id="RHEA:76159"/>
        <dbReference type="ChEBI" id="CHEBI:17051"/>
    </reaction>
    <physiologicalReaction direction="left-to-right" evidence="8">
        <dbReference type="Rhea" id="RHEA:76160"/>
    </physiologicalReaction>
</comment>
<dbReference type="PANTHER" id="PTHR28259:SF1">
    <property type="entry name" value="FLUORIDE EXPORT PROTEIN 1-RELATED"/>
    <property type="match status" value="1"/>
</dbReference>
<comment type="caution">
    <text evidence="12">The sequence shown here is derived from an EMBL/GenBank/DDBJ whole genome shotgun (WGS) entry which is preliminary data.</text>
</comment>
<keyword evidence="10" id="KW-0479">Metal-binding</keyword>
<comment type="similarity">
    <text evidence="7 10">Belongs to the fluoride channel Fluc/FEX (TC 1.A.43) family.</text>
</comment>
<name>A0A1V4IRQ2_9CLOT</name>
<keyword evidence="3 10" id="KW-0812">Transmembrane</keyword>
<dbReference type="EMBL" id="MZGT01000023">
    <property type="protein sequence ID" value="OPJ62475.1"/>
    <property type="molecule type" value="Genomic_DNA"/>
</dbReference>
<keyword evidence="13" id="KW-1185">Reference proteome</keyword>
<evidence type="ECO:0000256" key="2">
    <source>
        <dbReference type="ARBA" id="ARBA00022475"/>
    </source>
</evidence>
<evidence type="ECO:0000256" key="3">
    <source>
        <dbReference type="ARBA" id="ARBA00022692"/>
    </source>
</evidence>